<comment type="caution">
    <text evidence="2">The sequence shown here is derived from an EMBL/GenBank/DDBJ whole genome shotgun (WGS) entry which is preliminary data.</text>
</comment>
<reference evidence="2 3" key="1">
    <citation type="journal article" date="2019" name="Environ. Microbiol.">
        <title>At the nexus of three kingdoms: the genome of the mycorrhizal fungus Gigaspora margarita provides insights into plant, endobacterial and fungal interactions.</title>
        <authorList>
            <person name="Venice F."/>
            <person name="Ghignone S."/>
            <person name="Salvioli di Fossalunga A."/>
            <person name="Amselem J."/>
            <person name="Novero M."/>
            <person name="Xianan X."/>
            <person name="Sedzielewska Toro K."/>
            <person name="Morin E."/>
            <person name="Lipzen A."/>
            <person name="Grigoriev I.V."/>
            <person name="Henrissat B."/>
            <person name="Martin F.M."/>
            <person name="Bonfante P."/>
        </authorList>
    </citation>
    <scope>NUCLEOTIDE SEQUENCE [LARGE SCALE GENOMIC DNA]</scope>
    <source>
        <strain evidence="2 3">BEG34</strain>
    </source>
</reference>
<gene>
    <name evidence="2" type="ORF">F8M41_012200</name>
</gene>
<dbReference type="OrthoDB" id="10559988at2759"/>
<dbReference type="AlphaFoldDB" id="A0A8H4EPV6"/>
<proteinExistence type="predicted"/>
<protein>
    <submittedName>
        <fullName evidence="2">Uncharacterized protein</fullName>
    </submittedName>
</protein>
<name>A0A8H4EPV6_GIGMA</name>
<evidence type="ECO:0000313" key="2">
    <source>
        <dbReference type="EMBL" id="KAF0530355.1"/>
    </source>
</evidence>
<evidence type="ECO:0000256" key="1">
    <source>
        <dbReference type="SAM" id="MobiDB-lite"/>
    </source>
</evidence>
<feature type="region of interest" description="Disordered" evidence="1">
    <location>
        <begin position="16"/>
        <end position="38"/>
    </location>
</feature>
<keyword evidence="3" id="KW-1185">Reference proteome</keyword>
<feature type="compositionally biased region" description="Basic and acidic residues" evidence="1">
    <location>
        <begin position="16"/>
        <end position="34"/>
    </location>
</feature>
<accession>A0A8H4EPV6</accession>
<dbReference type="Proteomes" id="UP000439903">
    <property type="component" value="Unassembled WGS sequence"/>
</dbReference>
<organism evidence="2 3">
    <name type="scientific">Gigaspora margarita</name>
    <dbReference type="NCBI Taxonomy" id="4874"/>
    <lineage>
        <taxon>Eukaryota</taxon>
        <taxon>Fungi</taxon>
        <taxon>Fungi incertae sedis</taxon>
        <taxon>Mucoromycota</taxon>
        <taxon>Glomeromycotina</taxon>
        <taxon>Glomeromycetes</taxon>
        <taxon>Diversisporales</taxon>
        <taxon>Gigasporaceae</taxon>
        <taxon>Gigaspora</taxon>
    </lineage>
</organism>
<sequence length="154" mass="18022">MSASISQIGDVIIEVKNEEIGPENEDKKRNRSPPDKYLAVSPEDFELQMYDIKISNNKDDSKQKSYRELSKIHTTFKFTNGQVNLSKDKDVHKNVIRWSVSVSDKSTSSSEFRLLAISYISLKDMEYYKENFNKIHPMQIPNHGFTFVFHYQDY</sequence>
<dbReference type="EMBL" id="WTPW01000250">
    <property type="protein sequence ID" value="KAF0530355.1"/>
    <property type="molecule type" value="Genomic_DNA"/>
</dbReference>
<evidence type="ECO:0000313" key="3">
    <source>
        <dbReference type="Proteomes" id="UP000439903"/>
    </source>
</evidence>